<reference evidence="2" key="1">
    <citation type="submission" date="2009-07" db="EMBL/GenBank/DDBJ databases">
        <authorList>
            <consortium name="US DOE Joint Genome Institute (JGI-PGF)"/>
            <person name="Lucas S."/>
            <person name="Copeland A."/>
            <person name="Lapidus A."/>
            <person name="Glavina del Rio T."/>
            <person name="Tice H."/>
            <person name="Bruce D."/>
            <person name="Goodwin L."/>
            <person name="Pitluck S."/>
            <person name="Larimer F."/>
            <person name="Land M.L."/>
            <person name="Mouttaki H."/>
            <person name="He Z."/>
            <person name="Zhou J."/>
            <person name="Hemme C.L."/>
        </authorList>
    </citation>
    <scope>NUCLEOTIDE SEQUENCE</scope>
    <source>
        <strain evidence="2">DSM 2782</strain>
    </source>
</reference>
<dbReference type="EMBL" id="ACXX02000009">
    <property type="protein sequence ID" value="EGD47105.1"/>
    <property type="molecule type" value="Genomic_DNA"/>
</dbReference>
<proteinExistence type="predicted"/>
<evidence type="ECO:0000313" key="2">
    <source>
        <dbReference type="EMBL" id="EGD47105.1"/>
    </source>
</evidence>
<evidence type="ECO:0000313" key="3">
    <source>
        <dbReference type="Proteomes" id="UP000003860"/>
    </source>
</evidence>
<comment type="caution">
    <text evidence="2">The sequence shown here is derived from an EMBL/GenBank/DDBJ whole genome shotgun (WGS) entry which is preliminary data.</text>
</comment>
<feature type="domain" description="Nucleotide modification associated" evidence="1">
    <location>
        <begin position="25"/>
        <end position="90"/>
    </location>
</feature>
<dbReference type="eggNOG" id="ENOG503316C">
    <property type="taxonomic scope" value="Bacteria"/>
</dbReference>
<dbReference type="Proteomes" id="UP000003860">
    <property type="component" value="Unassembled WGS sequence"/>
</dbReference>
<dbReference type="OrthoDB" id="1708031at2"/>
<dbReference type="STRING" id="588581.Cpap_1497"/>
<sequence>MMKNNNKFDRHKQLCEELNEVYKAKNIAYGDSFGKTFQELGVISAVTRMYDKFNRIKALSTGAENKVMDESLKDTFKDMANYCLMTLIELEIQEQRGSEDVE</sequence>
<keyword evidence="3" id="KW-1185">Reference proteome</keyword>
<dbReference type="AlphaFoldDB" id="F1TED9"/>
<gene>
    <name evidence="2" type="ORF">Cpap_1497</name>
</gene>
<reference evidence="2" key="2">
    <citation type="submission" date="2011-01" db="EMBL/GenBank/DDBJ databases">
        <title>The Non-contiguous Finished genome of Clostridium papyrosolvens.</title>
        <authorList>
            <person name="Lucas S."/>
            <person name="Copeland A."/>
            <person name="Lapidus A."/>
            <person name="Cheng J.-F."/>
            <person name="Goodwin L."/>
            <person name="Pitluck S."/>
            <person name="Misra M."/>
            <person name="Chertkov O."/>
            <person name="Detter J.C."/>
            <person name="Han C."/>
            <person name="Tapia R."/>
            <person name="Land M."/>
            <person name="Hauser L."/>
            <person name="Kyrpides N."/>
            <person name="Ivanova N."/>
            <person name="Pagani I."/>
            <person name="Mouttaki H."/>
            <person name="He Z."/>
            <person name="Zhou J."/>
            <person name="Hemme C.L."/>
            <person name="Woyke T."/>
        </authorList>
    </citation>
    <scope>NUCLEOTIDE SEQUENCE [LARGE SCALE GENOMIC DNA]</scope>
    <source>
        <strain evidence="2">DSM 2782</strain>
    </source>
</reference>
<dbReference type="InterPro" id="IPR011630">
    <property type="entry name" value="DUF1599"/>
</dbReference>
<evidence type="ECO:0000259" key="1">
    <source>
        <dbReference type="Pfam" id="PF07659"/>
    </source>
</evidence>
<dbReference type="RefSeq" id="WP_004620123.1">
    <property type="nucleotide sequence ID" value="NZ_ACXX02000009.1"/>
</dbReference>
<name>F1TED9_9FIRM</name>
<accession>F1TED9</accession>
<dbReference type="Pfam" id="PF07659">
    <property type="entry name" value="DUF1599"/>
    <property type="match status" value="1"/>
</dbReference>
<protein>
    <recommendedName>
        <fullName evidence="1">Nucleotide modification associated domain-containing protein</fullName>
    </recommendedName>
</protein>
<organism evidence="2 3">
    <name type="scientific">Ruminiclostridium papyrosolvens DSM 2782</name>
    <dbReference type="NCBI Taxonomy" id="588581"/>
    <lineage>
        <taxon>Bacteria</taxon>
        <taxon>Bacillati</taxon>
        <taxon>Bacillota</taxon>
        <taxon>Clostridia</taxon>
        <taxon>Eubacteriales</taxon>
        <taxon>Oscillospiraceae</taxon>
        <taxon>Ruminiclostridium</taxon>
    </lineage>
</organism>